<evidence type="ECO:0000313" key="2">
    <source>
        <dbReference type="Proteomes" id="UP000587070"/>
    </source>
</evidence>
<protein>
    <submittedName>
        <fullName evidence="1">Uncharacterized protein</fullName>
    </submittedName>
</protein>
<reference evidence="1 2" key="1">
    <citation type="submission" date="2020-08" db="EMBL/GenBank/DDBJ databases">
        <title>Genome sequencing of Purple Non-Sulfur Bacteria from various extreme environments.</title>
        <authorList>
            <person name="Mayer M."/>
        </authorList>
    </citation>
    <scope>NUCLEOTIDE SEQUENCE [LARGE SCALE GENOMIC DNA]</scope>
    <source>
        <strain evidence="1 2">2761</strain>
    </source>
</reference>
<gene>
    <name evidence="1" type="ORF">GGD90_003503</name>
</gene>
<evidence type="ECO:0000313" key="1">
    <source>
        <dbReference type="EMBL" id="MBB4249099.1"/>
    </source>
</evidence>
<comment type="caution">
    <text evidence="1">The sequence shown here is derived from an EMBL/GenBank/DDBJ whole genome shotgun (WGS) entry which is preliminary data.</text>
</comment>
<dbReference type="AlphaFoldDB" id="A0A840GLS0"/>
<dbReference type="EMBL" id="JACIGE010000018">
    <property type="protein sequence ID" value="MBB4249099.1"/>
    <property type="molecule type" value="Genomic_DNA"/>
</dbReference>
<dbReference type="RefSeq" id="WP_153118020.1">
    <property type="nucleotide sequence ID" value="NZ_JACIGE010000018.1"/>
</dbReference>
<sequence length="109" mass="12346">MSHDDLHVSEDLLALRMQIGRLSIVCAVDVSRDENMDRLLAGDFSACRSDRRTASLLRALLILHCHLEARITSEIGVDGLIRLWRRHNGVLIRRGLPKRHQTGQSLSLQ</sequence>
<accession>A0A840GLS0</accession>
<dbReference type="Proteomes" id="UP000587070">
    <property type="component" value="Unassembled WGS sequence"/>
</dbReference>
<keyword evidence="2" id="KW-1185">Reference proteome</keyword>
<proteinExistence type="predicted"/>
<organism evidence="1 2">
    <name type="scientific">Rhodocyclus tenuis</name>
    <name type="common">Rhodospirillum tenue</name>
    <dbReference type="NCBI Taxonomy" id="1066"/>
    <lineage>
        <taxon>Bacteria</taxon>
        <taxon>Pseudomonadati</taxon>
        <taxon>Pseudomonadota</taxon>
        <taxon>Betaproteobacteria</taxon>
        <taxon>Rhodocyclales</taxon>
        <taxon>Rhodocyclaceae</taxon>
        <taxon>Rhodocyclus</taxon>
    </lineage>
</organism>
<name>A0A840GLS0_RHOTE</name>